<reference evidence="2" key="4">
    <citation type="journal article" date="2023" name="Microbiol. Resour. Announc.">
        <title>Complete Genome Sequence of Vulcanisaeta souniana Strain IC-059, a Hyperthermophilic Archaeon Isolated from Hot Spring Water in Japan.</title>
        <authorList>
            <person name="Kato S."/>
            <person name="Itoh T."/>
            <person name="Wu L."/>
            <person name="Ma J."/>
            <person name="Ohkuma M."/>
        </authorList>
    </citation>
    <scope>NUCLEOTIDE SEQUENCE</scope>
    <source>
        <strain evidence="2">JCM 11219</strain>
    </source>
</reference>
<dbReference type="AlphaFoldDB" id="A0A830E7A9"/>
<keyword evidence="1" id="KW-0812">Transmembrane</keyword>
<protein>
    <submittedName>
        <fullName evidence="3">Uncharacterized protein</fullName>
    </submittedName>
</protein>
<accession>A0A830E7A9</accession>
<evidence type="ECO:0000313" key="4">
    <source>
        <dbReference type="Proteomes" id="UP000657075"/>
    </source>
</evidence>
<gene>
    <name evidence="3" type="ORF">GCM10007112_03940</name>
    <name evidence="2" type="ORF">Vsou_09050</name>
</gene>
<reference evidence="5" key="3">
    <citation type="submission" date="2022-09" db="EMBL/GenBank/DDBJ databases">
        <title>Complete genome sequence of Vulcanisaeta souniana.</title>
        <authorList>
            <person name="Kato S."/>
            <person name="Itoh T."/>
            <person name="Ohkuma M."/>
        </authorList>
    </citation>
    <scope>NUCLEOTIDE SEQUENCE [LARGE SCALE GENOMIC DNA]</scope>
    <source>
        <strain evidence="5">JCM 11219</strain>
    </source>
</reference>
<dbReference type="GeneID" id="76206455"/>
<evidence type="ECO:0000313" key="3">
    <source>
        <dbReference type="EMBL" id="GGI70173.1"/>
    </source>
</evidence>
<feature type="transmembrane region" description="Helical" evidence="1">
    <location>
        <begin position="12"/>
        <end position="35"/>
    </location>
</feature>
<dbReference type="EMBL" id="AP026830">
    <property type="protein sequence ID" value="BDR91812.1"/>
    <property type="molecule type" value="Genomic_DNA"/>
</dbReference>
<reference evidence="3" key="2">
    <citation type="submission" date="2020-09" db="EMBL/GenBank/DDBJ databases">
        <authorList>
            <person name="Sun Q."/>
            <person name="Ohkuma M."/>
        </authorList>
    </citation>
    <scope>NUCLEOTIDE SEQUENCE</scope>
    <source>
        <strain evidence="3">JCM 11219</strain>
    </source>
</reference>
<dbReference type="EMBL" id="BMNM01000001">
    <property type="protein sequence ID" value="GGI70173.1"/>
    <property type="molecule type" value="Genomic_DNA"/>
</dbReference>
<organism evidence="3 4">
    <name type="scientific">Vulcanisaeta souniana JCM 11219</name>
    <dbReference type="NCBI Taxonomy" id="1293586"/>
    <lineage>
        <taxon>Archaea</taxon>
        <taxon>Thermoproteota</taxon>
        <taxon>Thermoprotei</taxon>
        <taxon>Thermoproteales</taxon>
        <taxon>Thermoproteaceae</taxon>
        <taxon>Vulcanisaeta</taxon>
    </lineage>
</organism>
<evidence type="ECO:0000256" key="1">
    <source>
        <dbReference type="SAM" id="Phobius"/>
    </source>
</evidence>
<dbReference type="Proteomes" id="UP000657075">
    <property type="component" value="Unassembled WGS sequence"/>
</dbReference>
<feature type="transmembrane region" description="Helical" evidence="1">
    <location>
        <begin position="55"/>
        <end position="77"/>
    </location>
</feature>
<reference evidence="3" key="1">
    <citation type="journal article" date="2014" name="Int. J. Syst. Evol. Microbiol.">
        <title>Complete genome sequence of Corynebacterium casei LMG S-19264T (=DSM 44701T), isolated from a smear-ripened cheese.</title>
        <authorList>
            <consortium name="US DOE Joint Genome Institute (JGI-PGF)"/>
            <person name="Walter F."/>
            <person name="Albersmeier A."/>
            <person name="Kalinowski J."/>
            <person name="Ruckert C."/>
        </authorList>
    </citation>
    <scope>NUCLEOTIDE SEQUENCE</scope>
    <source>
        <strain evidence="3">JCM 11219</strain>
    </source>
</reference>
<keyword evidence="1" id="KW-1133">Transmembrane helix</keyword>
<sequence>MISDTITKVLGYLTEFFVSLLWNISITIAFILIAHAPSCLSSIPIFTYSPFYSSLLRLIPIYYVGLLVVGFVIALATKIEIVGSLCRSYLLYGVSFDLLDWGDAITLLLSLIVLLLIIT</sequence>
<name>A0A830E7A9_9CREN</name>
<proteinExistence type="predicted"/>
<keyword evidence="1" id="KW-0472">Membrane</keyword>
<dbReference type="Proteomes" id="UP001060771">
    <property type="component" value="Chromosome"/>
</dbReference>
<evidence type="ECO:0000313" key="2">
    <source>
        <dbReference type="EMBL" id="BDR91812.1"/>
    </source>
</evidence>
<evidence type="ECO:0000313" key="5">
    <source>
        <dbReference type="Proteomes" id="UP001060771"/>
    </source>
</evidence>
<keyword evidence="5" id="KW-1185">Reference proteome</keyword>
<dbReference type="RefSeq" id="WP_188602457.1">
    <property type="nucleotide sequence ID" value="NZ_AP026830.1"/>
</dbReference>
<feature type="transmembrane region" description="Helical" evidence="1">
    <location>
        <begin position="89"/>
        <end position="118"/>
    </location>
</feature>